<dbReference type="InterPro" id="IPR036429">
    <property type="entry name" value="SpoA-like_sf"/>
</dbReference>
<accession>A0A1X0WI49</accession>
<reference evidence="2 3" key="1">
    <citation type="journal article" date="2017" name="Int. J. Syst. Evol. Microbiol.">
        <title>Rouxiella badensis sp. nov. and Rouxiella silvae sp. nov. isolated from peat bog soil in Germany and emendation of the genus description.</title>
        <authorList>
            <person name="Le Fleche-Mateos A."/>
            <person name="Kugler J.H."/>
            <person name="Hansen S.H."/>
            <person name="Syldatk C."/>
            <person name="Hausmann R."/>
            <person name="Lomprez F."/>
            <person name="Vandenbogaert M."/>
            <person name="Manuguerra J.C."/>
            <person name="Grimont P.A."/>
        </authorList>
    </citation>
    <scope>NUCLEOTIDE SEQUENCE [LARGE SCALE GENOMIC DNA]</scope>
    <source>
        <strain evidence="2 3">DSM 100043</strain>
    </source>
</reference>
<protein>
    <recommendedName>
        <fullName evidence="1">Flagellar motor switch protein FliN-like C-terminal domain-containing protein</fullName>
    </recommendedName>
</protein>
<dbReference type="Pfam" id="PF01052">
    <property type="entry name" value="FliMN_C"/>
    <property type="match status" value="1"/>
</dbReference>
<evidence type="ECO:0000313" key="2">
    <source>
        <dbReference type="EMBL" id="ORJ26465.1"/>
    </source>
</evidence>
<dbReference type="RefSeq" id="WP_084912196.1">
    <property type="nucleotide sequence ID" value="NZ_JBAWCI010000051.1"/>
</dbReference>
<gene>
    <name evidence="2" type="ORF">BS640_06405</name>
</gene>
<dbReference type="AlphaFoldDB" id="A0A1X0WI49"/>
<sequence>MKIPQLSKETGSLVARVGNGLQWLNDNGELMVSYRQRPAVSGLVLHATFDGEPLTLLVDEEQWCQWVQPMLTVPSLAMTPPEFRDLLSIWTLADAGECCENNSMAWPQSERLEAGSAAPQMGWHVYIRREERELGCYLLSGAEKWVSALSDEAFPVSNHDTATDIKLCVSLLAGWSKVESSILNILGPGDALILQHSWQVADDQYGLFIDRPIATLRQEHEPNTFTLEEIMNDFDDWMDVTPSPSFISSQRDTLLNTTFAVTVEVAKFEVSLQELSQLDVGGQLSGTTQYDGLVTLKVGGLPFAKGTLLEIDSRLAVRIESIC</sequence>
<name>A0A1X0WI49_9GAMM</name>
<dbReference type="EMBL" id="MRWE01000007">
    <property type="protein sequence ID" value="ORJ26465.1"/>
    <property type="molecule type" value="Genomic_DNA"/>
</dbReference>
<dbReference type="SUPFAM" id="SSF101801">
    <property type="entry name" value="Surface presentation of antigens (SPOA)"/>
    <property type="match status" value="1"/>
</dbReference>
<proteinExistence type="predicted"/>
<dbReference type="InterPro" id="IPR013385">
    <property type="entry name" value="T3SS_SpaO/YscQ/SpaO"/>
</dbReference>
<evidence type="ECO:0000313" key="3">
    <source>
        <dbReference type="Proteomes" id="UP000192536"/>
    </source>
</evidence>
<dbReference type="STRING" id="1646377.BS640_06405"/>
<comment type="caution">
    <text evidence="2">The sequence shown here is derived from an EMBL/GenBank/DDBJ whole genome shotgun (WGS) entry which is preliminary data.</text>
</comment>
<dbReference type="NCBIfam" id="TIGR02551">
    <property type="entry name" value="SpaO_YscQ"/>
    <property type="match status" value="1"/>
</dbReference>
<organism evidence="2 3">
    <name type="scientific">Rouxiella badensis</name>
    <dbReference type="NCBI Taxonomy" id="1646377"/>
    <lineage>
        <taxon>Bacteria</taxon>
        <taxon>Pseudomonadati</taxon>
        <taxon>Pseudomonadota</taxon>
        <taxon>Gammaproteobacteria</taxon>
        <taxon>Enterobacterales</taxon>
        <taxon>Yersiniaceae</taxon>
        <taxon>Rouxiella</taxon>
    </lineage>
</organism>
<keyword evidence="3" id="KW-1185">Reference proteome</keyword>
<dbReference type="GO" id="GO:0030254">
    <property type="term" value="P:protein secretion by the type III secretion system"/>
    <property type="evidence" value="ECO:0007669"/>
    <property type="project" value="InterPro"/>
</dbReference>
<dbReference type="Gene3D" id="2.30.330.10">
    <property type="entry name" value="SpoA-like"/>
    <property type="match status" value="1"/>
</dbReference>
<dbReference type="InterPro" id="IPR001543">
    <property type="entry name" value="FliN-like_C"/>
</dbReference>
<feature type="domain" description="Flagellar motor switch protein FliN-like C-terminal" evidence="1">
    <location>
        <begin position="254"/>
        <end position="322"/>
    </location>
</feature>
<dbReference type="Proteomes" id="UP000192536">
    <property type="component" value="Unassembled WGS sequence"/>
</dbReference>
<evidence type="ECO:0000259" key="1">
    <source>
        <dbReference type="Pfam" id="PF01052"/>
    </source>
</evidence>